<proteinExistence type="predicted"/>
<dbReference type="Proteomes" id="UP000255106">
    <property type="component" value="Unassembled WGS sequence"/>
</dbReference>
<dbReference type="EMBL" id="UGJB01000004">
    <property type="protein sequence ID" value="STQ13921.1"/>
    <property type="molecule type" value="Genomic_DNA"/>
</dbReference>
<evidence type="ECO:0000313" key="2">
    <source>
        <dbReference type="Proteomes" id="UP000255106"/>
    </source>
</evidence>
<evidence type="ECO:0000313" key="1">
    <source>
        <dbReference type="EMBL" id="STQ13921.1"/>
    </source>
</evidence>
<organism evidence="1 2">
    <name type="scientific">Enterobacter cloacae</name>
    <dbReference type="NCBI Taxonomy" id="550"/>
    <lineage>
        <taxon>Bacteria</taxon>
        <taxon>Pseudomonadati</taxon>
        <taxon>Pseudomonadota</taxon>
        <taxon>Gammaproteobacteria</taxon>
        <taxon>Enterobacterales</taxon>
        <taxon>Enterobacteriaceae</taxon>
        <taxon>Enterobacter</taxon>
        <taxon>Enterobacter cloacae complex</taxon>
    </lineage>
</organism>
<accession>A0A377M8G9</accession>
<sequence length="58" mass="6791">MFDNGQLGINPDTLTVHFNVECIYAHMFEGKRIEAHTVKLDENKLRSKWKLFLKIRSG</sequence>
<dbReference type="AlphaFoldDB" id="A0A377M8G9"/>
<reference evidence="1 2" key="1">
    <citation type="submission" date="2018-06" db="EMBL/GenBank/DDBJ databases">
        <authorList>
            <consortium name="Pathogen Informatics"/>
            <person name="Doyle S."/>
        </authorList>
    </citation>
    <scope>NUCLEOTIDE SEQUENCE [LARGE SCALE GENOMIC DNA]</scope>
    <source>
        <strain evidence="1 2">NCTC10005</strain>
    </source>
</reference>
<protein>
    <submittedName>
        <fullName evidence="1">Uncharacterized protein</fullName>
    </submittedName>
</protein>
<gene>
    <name evidence="1" type="ORF">NCTC10005_06755</name>
</gene>
<name>A0A377M8G9_ENTCL</name>